<reference evidence="4" key="1">
    <citation type="journal article" date="2023" name="ISME J.">
        <title>Emergence of putative energy parasites within Clostridia revealed by genome analysis of a novel endosymbiotic clade.</title>
        <authorList>
            <person name="Takahashi K."/>
            <person name="Kuwahara H."/>
            <person name="Horikawa Y."/>
            <person name="Izawa K."/>
            <person name="Kato D."/>
            <person name="Inagaki T."/>
            <person name="Yuki M."/>
            <person name="Ohkuma M."/>
            <person name="Hongoh Y."/>
        </authorList>
    </citation>
    <scope>NUCLEOTIDE SEQUENCE</scope>
    <source>
        <strain evidence="4">RsTa-C01</strain>
    </source>
</reference>
<evidence type="ECO:0000256" key="1">
    <source>
        <dbReference type="ARBA" id="ARBA00022801"/>
    </source>
</evidence>
<feature type="domain" description="MurNAc-LAA" evidence="3">
    <location>
        <begin position="133"/>
        <end position="239"/>
    </location>
</feature>
<dbReference type="SUPFAM" id="SSF53187">
    <property type="entry name" value="Zn-dependent exopeptidases"/>
    <property type="match status" value="1"/>
</dbReference>
<dbReference type="PANTHER" id="PTHR30404">
    <property type="entry name" value="N-ACETYLMURAMOYL-L-ALANINE AMIDASE"/>
    <property type="match status" value="1"/>
</dbReference>
<gene>
    <name evidence="4" type="ORF">RsTaC01_0037</name>
</gene>
<dbReference type="SMART" id="SM00646">
    <property type="entry name" value="Ami_3"/>
    <property type="match status" value="1"/>
</dbReference>
<dbReference type="Proteomes" id="UP001335720">
    <property type="component" value="Chromosome"/>
</dbReference>
<dbReference type="EMBL" id="AP027925">
    <property type="protein sequence ID" value="BED92345.1"/>
    <property type="molecule type" value="Genomic_DNA"/>
</dbReference>
<dbReference type="Pfam" id="PF01520">
    <property type="entry name" value="Amidase_3"/>
    <property type="match status" value="1"/>
</dbReference>
<dbReference type="CDD" id="cd02696">
    <property type="entry name" value="MurNAc-LAA"/>
    <property type="match status" value="1"/>
</dbReference>
<feature type="transmembrane region" description="Helical" evidence="2">
    <location>
        <begin position="12"/>
        <end position="33"/>
    </location>
</feature>
<dbReference type="Gene3D" id="3.40.630.40">
    <property type="entry name" value="Zn-dependent exopeptidases"/>
    <property type="match status" value="1"/>
</dbReference>
<dbReference type="GO" id="GO:0009253">
    <property type="term" value="P:peptidoglycan catabolic process"/>
    <property type="evidence" value="ECO:0007669"/>
    <property type="project" value="InterPro"/>
</dbReference>
<dbReference type="GO" id="GO:0008745">
    <property type="term" value="F:N-acetylmuramoyl-L-alanine amidase activity"/>
    <property type="evidence" value="ECO:0007669"/>
    <property type="project" value="InterPro"/>
</dbReference>
<sequence length="246" mass="28373">MKIIQYIKKNTVFYFVTIMCITIILLILVYFIFAKMIKHVNSSNIEDKKTIIIDAGHGGEDGGAVGHDNITEKNINLSIALKLKDLLSLIGYDVLMIRENDKAIYDKDSTTLKKKKASDLKNRKKIIKENTDYNNIFVSIHQNKFPNEKYHGTQVFHSTKNEKSESLASNIRESIIKRLQPENFRELRATGESIFMLRNNEIPSVIVECGFLSNPEEAKKLNTEEYQLQMAFCIFCGIDKFYIENF</sequence>
<dbReference type="KEGG" id="ptrh:RsTaC01_0037"/>
<name>A0AA48IBB4_9FIRM</name>
<protein>
    <submittedName>
        <fullName evidence="4">N-acetylmuramoyl-L-alanine amidase</fullName>
    </submittedName>
</protein>
<keyword evidence="2" id="KW-0472">Membrane</keyword>
<dbReference type="AlphaFoldDB" id="A0AA48IBB4"/>
<evidence type="ECO:0000259" key="3">
    <source>
        <dbReference type="SMART" id="SM00646"/>
    </source>
</evidence>
<evidence type="ECO:0000256" key="2">
    <source>
        <dbReference type="SAM" id="Phobius"/>
    </source>
</evidence>
<keyword evidence="2" id="KW-0812">Transmembrane</keyword>
<accession>A0AA48IBB4</accession>
<keyword evidence="1" id="KW-0378">Hydrolase</keyword>
<dbReference type="GO" id="GO:0030288">
    <property type="term" value="C:outer membrane-bounded periplasmic space"/>
    <property type="evidence" value="ECO:0007669"/>
    <property type="project" value="TreeGrafter"/>
</dbReference>
<keyword evidence="2" id="KW-1133">Transmembrane helix</keyword>
<dbReference type="InterPro" id="IPR050695">
    <property type="entry name" value="N-acetylmuramoyl_amidase_3"/>
</dbReference>
<dbReference type="PANTHER" id="PTHR30404:SF0">
    <property type="entry name" value="N-ACETYLMURAMOYL-L-ALANINE AMIDASE AMIC"/>
    <property type="match status" value="1"/>
</dbReference>
<organism evidence="4">
    <name type="scientific">Candidatus Paraimprobicoccus trichonymphae</name>
    <dbReference type="NCBI Taxonomy" id="3033793"/>
    <lineage>
        <taxon>Bacteria</taxon>
        <taxon>Bacillati</taxon>
        <taxon>Bacillota</taxon>
        <taxon>Clostridia</taxon>
        <taxon>Candidatus Paraimprobicoccus</taxon>
    </lineage>
</organism>
<proteinExistence type="predicted"/>
<evidence type="ECO:0000313" key="4">
    <source>
        <dbReference type="EMBL" id="BED92345.1"/>
    </source>
</evidence>
<dbReference type="InterPro" id="IPR002508">
    <property type="entry name" value="MurNAc-LAA_cat"/>
</dbReference>